<protein>
    <submittedName>
        <fullName evidence="1">Uncharacterized protein</fullName>
    </submittedName>
</protein>
<reference evidence="2" key="2">
    <citation type="journal article" date="2017" name="Nat. Plants">
        <title>The Aegilops tauschii genome reveals multiple impacts of transposons.</title>
        <authorList>
            <person name="Zhao G."/>
            <person name="Zou C."/>
            <person name="Li K."/>
            <person name="Wang K."/>
            <person name="Li T."/>
            <person name="Gao L."/>
            <person name="Zhang X."/>
            <person name="Wang H."/>
            <person name="Yang Z."/>
            <person name="Liu X."/>
            <person name="Jiang W."/>
            <person name="Mao L."/>
            <person name="Kong X."/>
            <person name="Jiao Y."/>
            <person name="Jia J."/>
        </authorList>
    </citation>
    <scope>NUCLEOTIDE SEQUENCE [LARGE SCALE GENOMIC DNA]</scope>
    <source>
        <strain evidence="2">cv. AL8/78</strain>
    </source>
</reference>
<keyword evidence="2" id="KW-1185">Reference proteome</keyword>
<dbReference type="AlphaFoldDB" id="A0A453FE16"/>
<sequence length="35" mass="3728">SPNSPCSCGSQLAIRFATDLTNCTVRVGFRSNLIV</sequence>
<dbReference type="Proteomes" id="UP000015105">
    <property type="component" value="Chromosome 3D"/>
</dbReference>
<organism evidence="1 2">
    <name type="scientific">Aegilops tauschii subsp. strangulata</name>
    <name type="common">Goatgrass</name>
    <dbReference type="NCBI Taxonomy" id="200361"/>
    <lineage>
        <taxon>Eukaryota</taxon>
        <taxon>Viridiplantae</taxon>
        <taxon>Streptophyta</taxon>
        <taxon>Embryophyta</taxon>
        <taxon>Tracheophyta</taxon>
        <taxon>Spermatophyta</taxon>
        <taxon>Magnoliopsida</taxon>
        <taxon>Liliopsida</taxon>
        <taxon>Poales</taxon>
        <taxon>Poaceae</taxon>
        <taxon>BOP clade</taxon>
        <taxon>Pooideae</taxon>
        <taxon>Triticodae</taxon>
        <taxon>Triticeae</taxon>
        <taxon>Triticinae</taxon>
        <taxon>Aegilops</taxon>
    </lineage>
</organism>
<accession>A0A453FE16</accession>
<evidence type="ECO:0000313" key="2">
    <source>
        <dbReference type="Proteomes" id="UP000015105"/>
    </source>
</evidence>
<reference evidence="1" key="4">
    <citation type="submission" date="2019-03" db="UniProtKB">
        <authorList>
            <consortium name="EnsemblPlants"/>
        </authorList>
    </citation>
    <scope>IDENTIFICATION</scope>
</reference>
<reference evidence="1" key="3">
    <citation type="journal article" date="2017" name="Nature">
        <title>Genome sequence of the progenitor of the wheat D genome Aegilops tauschii.</title>
        <authorList>
            <person name="Luo M.C."/>
            <person name="Gu Y.Q."/>
            <person name="Puiu D."/>
            <person name="Wang H."/>
            <person name="Twardziok S.O."/>
            <person name="Deal K.R."/>
            <person name="Huo N."/>
            <person name="Zhu T."/>
            <person name="Wang L."/>
            <person name="Wang Y."/>
            <person name="McGuire P.E."/>
            <person name="Liu S."/>
            <person name="Long H."/>
            <person name="Ramasamy R.K."/>
            <person name="Rodriguez J.C."/>
            <person name="Van S.L."/>
            <person name="Yuan L."/>
            <person name="Wang Z."/>
            <person name="Xia Z."/>
            <person name="Xiao L."/>
            <person name="Anderson O.D."/>
            <person name="Ouyang S."/>
            <person name="Liang Y."/>
            <person name="Zimin A.V."/>
            <person name="Pertea G."/>
            <person name="Qi P."/>
            <person name="Bennetzen J.L."/>
            <person name="Dai X."/>
            <person name="Dawson M.W."/>
            <person name="Muller H.G."/>
            <person name="Kugler K."/>
            <person name="Rivarola-Duarte L."/>
            <person name="Spannagl M."/>
            <person name="Mayer K.F.X."/>
            <person name="Lu F.H."/>
            <person name="Bevan M.W."/>
            <person name="Leroy P."/>
            <person name="Li P."/>
            <person name="You F.M."/>
            <person name="Sun Q."/>
            <person name="Liu Z."/>
            <person name="Lyons E."/>
            <person name="Wicker T."/>
            <person name="Salzberg S.L."/>
            <person name="Devos K.M."/>
            <person name="Dvorak J."/>
        </authorList>
    </citation>
    <scope>NUCLEOTIDE SEQUENCE [LARGE SCALE GENOMIC DNA]</scope>
    <source>
        <strain evidence="1">cv. AL8/78</strain>
    </source>
</reference>
<reference evidence="2" key="1">
    <citation type="journal article" date="2014" name="Science">
        <title>Ancient hybridizations among the ancestral genomes of bread wheat.</title>
        <authorList>
            <consortium name="International Wheat Genome Sequencing Consortium,"/>
            <person name="Marcussen T."/>
            <person name="Sandve S.R."/>
            <person name="Heier L."/>
            <person name="Spannagl M."/>
            <person name="Pfeifer M."/>
            <person name="Jakobsen K.S."/>
            <person name="Wulff B.B."/>
            <person name="Steuernagel B."/>
            <person name="Mayer K.F."/>
            <person name="Olsen O.A."/>
        </authorList>
    </citation>
    <scope>NUCLEOTIDE SEQUENCE [LARGE SCALE GENOMIC DNA]</scope>
    <source>
        <strain evidence="2">cv. AL8/78</strain>
    </source>
</reference>
<name>A0A453FE16_AEGTS</name>
<dbReference type="Gramene" id="AET3Gv20651600.8">
    <property type="protein sequence ID" value="AET3Gv20651600.8"/>
    <property type="gene ID" value="AET3Gv20651600"/>
</dbReference>
<dbReference type="EnsemblPlants" id="AET3Gv20651600.8">
    <property type="protein sequence ID" value="AET3Gv20651600.8"/>
    <property type="gene ID" value="AET3Gv20651600"/>
</dbReference>
<proteinExistence type="predicted"/>
<evidence type="ECO:0000313" key="1">
    <source>
        <dbReference type="EnsemblPlants" id="AET3Gv20651600.8"/>
    </source>
</evidence>
<reference evidence="1" key="5">
    <citation type="journal article" date="2021" name="G3 (Bethesda)">
        <title>Aegilops tauschii genome assembly Aet v5.0 features greater sequence contiguity and improved annotation.</title>
        <authorList>
            <person name="Wang L."/>
            <person name="Zhu T."/>
            <person name="Rodriguez J.C."/>
            <person name="Deal K.R."/>
            <person name="Dubcovsky J."/>
            <person name="McGuire P.E."/>
            <person name="Lux T."/>
            <person name="Spannagl M."/>
            <person name="Mayer K.F.X."/>
            <person name="Baldrich P."/>
            <person name="Meyers B.C."/>
            <person name="Huo N."/>
            <person name="Gu Y.Q."/>
            <person name="Zhou H."/>
            <person name="Devos K.M."/>
            <person name="Bennetzen J.L."/>
            <person name="Unver T."/>
            <person name="Budak H."/>
            <person name="Gulick P.J."/>
            <person name="Galiba G."/>
            <person name="Kalapos B."/>
            <person name="Nelson D.R."/>
            <person name="Li P."/>
            <person name="You F.M."/>
            <person name="Luo M.C."/>
            <person name="Dvorak J."/>
        </authorList>
    </citation>
    <scope>NUCLEOTIDE SEQUENCE [LARGE SCALE GENOMIC DNA]</scope>
    <source>
        <strain evidence="1">cv. AL8/78</strain>
    </source>
</reference>